<evidence type="ECO:0000313" key="2">
    <source>
        <dbReference type="EMBL" id="KAJ1123020.1"/>
    </source>
</evidence>
<gene>
    <name evidence="2" type="ORF">NDU88_001493</name>
</gene>
<dbReference type="AlphaFoldDB" id="A0AAV7PCP6"/>
<protein>
    <submittedName>
        <fullName evidence="2">Uncharacterized protein</fullName>
    </submittedName>
</protein>
<dbReference type="EMBL" id="JANPWB010000011">
    <property type="protein sequence ID" value="KAJ1123020.1"/>
    <property type="molecule type" value="Genomic_DNA"/>
</dbReference>
<dbReference type="Proteomes" id="UP001066276">
    <property type="component" value="Chromosome 7"/>
</dbReference>
<accession>A0AAV7PCP6</accession>
<evidence type="ECO:0000256" key="1">
    <source>
        <dbReference type="SAM" id="MobiDB-lite"/>
    </source>
</evidence>
<feature type="region of interest" description="Disordered" evidence="1">
    <location>
        <begin position="1"/>
        <end position="117"/>
    </location>
</feature>
<keyword evidence="3" id="KW-1185">Reference proteome</keyword>
<feature type="compositionally biased region" description="Polar residues" evidence="1">
    <location>
        <begin position="59"/>
        <end position="84"/>
    </location>
</feature>
<proteinExistence type="predicted"/>
<sequence>MSNRLQIRAARGQEHKSGLRPRGAQKPSRTAEGQSSGSDPRNKPGRPTETVKIQREPSDQQPCRSGNTRRAGYNQASAQQSFVNRDTARRGQQMVCGWPRRTQGDNRGDSILVSLPC</sequence>
<evidence type="ECO:0000313" key="3">
    <source>
        <dbReference type="Proteomes" id="UP001066276"/>
    </source>
</evidence>
<reference evidence="2" key="1">
    <citation type="journal article" date="2022" name="bioRxiv">
        <title>Sequencing and chromosome-scale assembly of the giantPleurodeles waltlgenome.</title>
        <authorList>
            <person name="Brown T."/>
            <person name="Elewa A."/>
            <person name="Iarovenko S."/>
            <person name="Subramanian E."/>
            <person name="Araus A.J."/>
            <person name="Petzold A."/>
            <person name="Susuki M."/>
            <person name="Suzuki K.-i.T."/>
            <person name="Hayashi T."/>
            <person name="Toyoda A."/>
            <person name="Oliveira C."/>
            <person name="Osipova E."/>
            <person name="Leigh N.D."/>
            <person name="Simon A."/>
            <person name="Yun M.H."/>
        </authorList>
    </citation>
    <scope>NUCLEOTIDE SEQUENCE</scope>
    <source>
        <strain evidence="2">20211129_DDA</strain>
        <tissue evidence="2">Liver</tissue>
    </source>
</reference>
<feature type="compositionally biased region" description="Polar residues" evidence="1">
    <location>
        <begin position="27"/>
        <end position="39"/>
    </location>
</feature>
<comment type="caution">
    <text evidence="2">The sequence shown here is derived from an EMBL/GenBank/DDBJ whole genome shotgun (WGS) entry which is preliminary data.</text>
</comment>
<name>A0AAV7PCP6_PLEWA</name>
<organism evidence="2 3">
    <name type="scientific">Pleurodeles waltl</name>
    <name type="common">Iberian ribbed newt</name>
    <dbReference type="NCBI Taxonomy" id="8319"/>
    <lineage>
        <taxon>Eukaryota</taxon>
        <taxon>Metazoa</taxon>
        <taxon>Chordata</taxon>
        <taxon>Craniata</taxon>
        <taxon>Vertebrata</taxon>
        <taxon>Euteleostomi</taxon>
        <taxon>Amphibia</taxon>
        <taxon>Batrachia</taxon>
        <taxon>Caudata</taxon>
        <taxon>Salamandroidea</taxon>
        <taxon>Salamandridae</taxon>
        <taxon>Pleurodelinae</taxon>
        <taxon>Pleurodeles</taxon>
    </lineage>
</organism>